<gene>
    <name evidence="7" type="ORF">SAMN04488050_111156</name>
</gene>
<dbReference type="InterPro" id="IPR036513">
    <property type="entry name" value="STAS_dom_sf"/>
</dbReference>
<dbReference type="Gene3D" id="3.30.750.24">
    <property type="entry name" value="STAS domain"/>
    <property type="match status" value="1"/>
</dbReference>
<proteinExistence type="predicted"/>
<feature type="transmembrane region" description="Helical" evidence="5">
    <location>
        <begin position="356"/>
        <end position="374"/>
    </location>
</feature>
<dbReference type="GO" id="GO:0055085">
    <property type="term" value="P:transmembrane transport"/>
    <property type="evidence" value="ECO:0007669"/>
    <property type="project" value="InterPro"/>
</dbReference>
<evidence type="ECO:0000256" key="4">
    <source>
        <dbReference type="ARBA" id="ARBA00023136"/>
    </source>
</evidence>
<keyword evidence="2 5" id="KW-0812">Transmembrane</keyword>
<keyword evidence="3 5" id="KW-1133">Transmembrane helix</keyword>
<evidence type="ECO:0000256" key="1">
    <source>
        <dbReference type="ARBA" id="ARBA00004141"/>
    </source>
</evidence>
<protein>
    <submittedName>
        <fullName evidence="7">Sulfate permease, SulP family</fullName>
    </submittedName>
</protein>
<keyword evidence="4 5" id="KW-0472">Membrane</keyword>
<accession>A0A1I6VIZ1</accession>
<dbReference type="RefSeq" id="WP_092428309.1">
    <property type="nucleotide sequence ID" value="NZ_FNCL01000011.1"/>
</dbReference>
<dbReference type="PANTHER" id="PTHR11814">
    <property type="entry name" value="SULFATE TRANSPORTER"/>
    <property type="match status" value="1"/>
</dbReference>
<dbReference type="Pfam" id="PF01740">
    <property type="entry name" value="STAS"/>
    <property type="match status" value="1"/>
</dbReference>
<dbReference type="STRING" id="311180.SAMN04488050_111156"/>
<dbReference type="Pfam" id="PF00916">
    <property type="entry name" value="Sulfate_transp"/>
    <property type="match status" value="1"/>
</dbReference>
<dbReference type="SUPFAM" id="SSF52091">
    <property type="entry name" value="SpoIIaa-like"/>
    <property type="match status" value="1"/>
</dbReference>
<feature type="transmembrane region" description="Helical" evidence="5">
    <location>
        <begin position="59"/>
        <end position="76"/>
    </location>
</feature>
<feature type="transmembrane region" description="Helical" evidence="5">
    <location>
        <begin position="107"/>
        <end position="125"/>
    </location>
</feature>
<dbReference type="InterPro" id="IPR002645">
    <property type="entry name" value="STAS_dom"/>
</dbReference>
<feature type="transmembrane region" description="Helical" evidence="5">
    <location>
        <begin position="186"/>
        <end position="207"/>
    </location>
</feature>
<name>A0A1I6VIZ1_9RHOB</name>
<sequence length="600" mass="62767">MFDRVPGRRLAQLSPLRPWFRTVGRQTLGRDVVAGLTNAAFALPQGVAFAIIAGLPPEFGLFSGIIITAIAAFYGSSGLMVSGPTTAMSALLFATLSEMAMPGTEHYIALAITLTLIVGILQLLAGLTGLGALIAFVSHSVIVGFTAAAAIIIAISQLPGALGLSGVPQGDTPSQLLHVIEMIGEVHWPSLLVAAVTLGLLMGLLHISKKIPAYILALGAGSGLALLLGAETAGIAMFKPLTSVVPGLTLPSVSPGIWSDLLPGASALSFVGLLGAISIGRSFAYRRGERYDANQEIVGQGLSNVVGSFLQCYTGSGSFTRSGLNIESGAATAMSSIFAAGFLFAGLLILAPLAQYIPIPAMSAVVLFVAWKLIDKPMIRHIFDSERSEIFILAASFLSGLLVGLDFSIYVGVVISLAVFLRHSAHPVVASGAPTMRNGRKVFVNTELHAVPECPQIRTVRIGGPLFFGAIEAVEDELSRIMARAPAATDVLLSLKGVGKIDLSGADFLIKLARKIEGSGHKLHLIVANPAMLHDLARLQVTQIVGADYMHTHKTDAVAAAVHEADEDICARCSARIFHECQLKKGADTMHVTGPESSPI</sequence>
<dbReference type="PROSITE" id="PS50801">
    <property type="entry name" value="STAS"/>
    <property type="match status" value="1"/>
</dbReference>
<feature type="transmembrane region" description="Helical" evidence="5">
    <location>
        <begin position="390"/>
        <end position="421"/>
    </location>
</feature>
<evidence type="ECO:0000259" key="6">
    <source>
        <dbReference type="PROSITE" id="PS50801"/>
    </source>
</evidence>
<dbReference type="GO" id="GO:0016020">
    <property type="term" value="C:membrane"/>
    <property type="evidence" value="ECO:0007669"/>
    <property type="project" value="UniProtKB-SubCell"/>
</dbReference>
<dbReference type="Proteomes" id="UP000199392">
    <property type="component" value="Unassembled WGS sequence"/>
</dbReference>
<evidence type="ECO:0000256" key="2">
    <source>
        <dbReference type="ARBA" id="ARBA00022692"/>
    </source>
</evidence>
<dbReference type="InterPro" id="IPR001902">
    <property type="entry name" value="SLC26A/SulP_fam"/>
</dbReference>
<keyword evidence="8" id="KW-1185">Reference proteome</keyword>
<dbReference type="AlphaFoldDB" id="A0A1I6VIZ1"/>
<evidence type="ECO:0000256" key="5">
    <source>
        <dbReference type="SAM" id="Phobius"/>
    </source>
</evidence>
<feature type="transmembrane region" description="Helical" evidence="5">
    <location>
        <begin position="132"/>
        <end position="155"/>
    </location>
</feature>
<reference evidence="8" key="1">
    <citation type="submission" date="2016-10" db="EMBL/GenBank/DDBJ databases">
        <authorList>
            <person name="Varghese N."/>
            <person name="Submissions S."/>
        </authorList>
    </citation>
    <scope>NUCLEOTIDE SEQUENCE [LARGE SCALE GENOMIC DNA]</scope>
    <source>
        <strain evidence="8">DSM 26894</strain>
    </source>
</reference>
<feature type="domain" description="STAS" evidence="6">
    <location>
        <begin position="455"/>
        <end position="561"/>
    </location>
</feature>
<dbReference type="EMBL" id="FOZW01000011">
    <property type="protein sequence ID" value="SFT13716.1"/>
    <property type="molecule type" value="Genomic_DNA"/>
</dbReference>
<evidence type="ECO:0000256" key="3">
    <source>
        <dbReference type="ARBA" id="ARBA00022989"/>
    </source>
</evidence>
<feature type="transmembrane region" description="Helical" evidence="5">
    <location>
        <begin position="330"/>
        <end position="350"/>
    </location>
</feature>
<dbReference type="InterPro" id="IPR011547">
    <property type="entry name" value="SLC26A/SulP_dom"/>
</dbReference>
<dbReference type="OrthoDB" id="9769739at2"/>
<evidence type="ECO:0000313" key="7">
    <source>
        <dbReference type="EMBL" id="SFT13716.1"/>
    </source>
</evidence>
<feature type="transmembrane region" description="Helical" evidence="5">
    <location>
        <begin position="32"/>
        <end position="53"/>
    </location>
</feature>
<comment type="subcellular location">
    <subcellularLocation>
        <location evidence="1">Membrane</location>
        <topology evidence="1">Multi-pass membrane protein</topology>
    </subcellularLocation>
</comment>
<feature type="transmembrane region" description="Helical" evidence="5">
    <location>
        <begin position="257"/>
        <end position="280"/>
    </location>
</feature>
<evidence type="ECO:0000313" key="8">
    <source>
        <dbReference type="Proteomes" id="UP000199392"/>
    </source>
</evidence>
<dbReference type="CDD" id="cd07042">
    <property type="entry name" value="STAS_SulP_like_sulfate_transporter"/>
    <property type="match status" value="1"/>
</dbReference>
<organism evidence="7 8">
    <name type="scientific">Alloyangia pacifica</name>
    <dbReference type="NCBI Taxonomy" id="311180"/>
    <lineage>
        <taxon>Bacteria</taxon>
        <taxon>Pseudomonadati</taxon>
        <taxon>Pseudomonadota</taxon>
        <taxon>Alphaproteobacteria</taxon>
        <taxon>Rhodobacterales</taxon>
        <taxon>Roseobacteraceae</taxon>
        <taxon>Alloyangia</taxon>
    </lineage>
</organism>
<feature type="transmembrane region" description="Helical" evidence="5">
    <location>
        <begin position="214"/>
        <end position="237"/>
    </location>
</feature>